<dbReference type="OrthoDB" id="198557at2157"/>
<dbReference type="RefSeq" id="WP_180841592.1">
    <property type="nucleotide sequence ID" value="NZ_CP059154.1"/>
</dbReference>
<name>A0A7D6GKQ5_9EURY</name>
<organism evidence="4 5">
    <name type="scientific">Natrinema zhouii</name>
    <dbReference type="NCBI Taxonomy" id="1710539"/>
    <lineage>
        <taxon>Archaea</taxon>
        <taxon>Methanobacteriati</taxon>
        <taxon>Methanobacteriota</taxon>
        <taxon>Stenosarchaea group</taxon>
        <taxon>Halobacteria</taxon>
        <taxon>Halobacteriales</taxon>
        <taxon>Natrialbaceae</taxon>
        <taxon>Natrinema</taxon>
    </lineage>
</organism>
<dbReference type="InterPro" id="IPR058432">
    <property type="entry name" value="DUF8119"/>
</dbReference>
<evidence type="ECO:0000256" key="2">
    <source>
        <dbReference type="SAM" id="Phobius"/>
    </source>
</evidence>
<evidence type="ECO:0000313" key="5">
    <source>
        <dbReference type="Proteomes" id="UP000510869"/>
    </source>
</evidence>
<dbReference type="Pfam" id="PF26436">
    <property type="entry name" value="DUF8119"/>
    <property type="match status" value="1"/>
</dbReference>
<evidence type="ECO:0000256" key="1">
    <source>
        <dbReference type="SAM" id="MobiDB-lite"/>
    </source>
</evidence>
<accession>A0A7D6GKQ5</accession>
<dbReference type="Proteomes" id="UP000510869">
    <property type="component" value="Chromosome"/>
</dbReference>
<feature type="region of interest" description="Disordered" evidence="1">
    <location>
        <begin position="1"/>
        <end position="24"/>
    </location>
</feature>
<protein>
    <recommendedName>
        <fullName evidence="3">DUF8119 domain-containing protein</fullName>
    </recommendedName>
</protein>
<sequence length="102" mass="11560">MARTKLDPARADRDGAKSSRDDGPLLESRRHRLIAYCRHNGERICRDTAVLVTWALVMTVWIRGFGLPGWLCYVVTFVGVVGYTQATTSWTRPYVSPDDFGR</sequence>
<feature type="transmembrane region" description="Helical" evidence="2">
    <location>
        <begin position="68"/>
        <end position="86"/>
    </location>
</feature>
<keyword evidence="2" id="KW-1133">Transmembrane helix</keyword>
<proteinExistence type="predicted"/>
<keyword evidence="2" id="KW-0812">Transmembrane</keyword>
<feature type="compositionally biased region" description="Basic and acidic residues" evidence="1">
    <location>
        <begin position="1"/>
        <end position="23"/>
    </location>
</feature>
<evidence type="ECO:0000259" key="3">
    <source>
        <dbReference type="Pfam" id="PF26436"/>
    </source>
</evidence>
<gene>
    <name evidence="4" type="ORF">HYG81_02025</name>
</gene>
<dbReference type="AlphaFoldDB" id="A0A7D6GKQ5"/>
<keyword evidence="2" id="KW-0472">Membrane</keyword>
<evidence type="ECO:0000313" key="4">
    <source>
        <dbReference type="EMBL" id="QLK26419.1"/>
    </source>
</evidence>
<dbReference type="GeneID" id="56141944"/>
<reference evidence="4 5" key="1">
    <citation type="submission" date="2020-07" db="EMBL/GenBank/DDBJ databases">
        <title>Natrinema (YPL30) sp. nov. and Haloterrigena xxxxxx (YPL8) sp. nov., isolated from a salt mine.</title>
        <authorList>
            <person name="Cui H."/>
        </authorList>
    </citation>
    <scope>NUCLEOTIDE SEQUENCE [LARGE SCALE GENOMIC DNA]</scope>
    <source>
        <strain evidence="4 5">YPL13</strain>
    </source>
</reference>
<keyword evidence="5" id="KW-1185">Reference proteome</keyword>
<feature type="domain" description="DUF8119" evidence="3">
    <location>
        <begin position="27"/>
        <end position="95"/>
    </location>
</feature>
<dbReference type="KEGG" id="nay:HYG81_02025"/>
<dbReference type="EMBL" id="CP059154">
    <property type="protein sequence ID" value="QLK26419.1"/>
    <property type="molecule type" value="Genomic_DNA"/>
</dbReference>